<dbReference type="GO" id="GO:1990281">
    <property type="term" value="C:efflux pump complex"/>
    <property type="evidence" value="ECO:0007669"/>
    <property type="project" value="TreeGrafter"/>
</dbReference>
<dbReference type="OrthoDB" id="9791520at2"/>
<dbReference type="Gene3D" id="2.40.50.100">
    <property type="match status" value="1"/>
</dbReference>
<dbReference type="InterPro" id="IPR006143">
    <property type="entry name" value="RND_pump_MFP"/>
</dbReference>
<gene>
    <name evidence="5" type="ORF">CEK71_15255</name>
</gene>
<dbReference type="SUPFAM" id="SSF111369">
    <property type="entry name" value="HlyD-like secretion proteins"/>
    <property type="match status" value="1"/>
</dbReference>
<proteinExistence type="inferred from homology"/>
<dbReference type="EMBL" id="CP022129">
    <property type="protein sequence ID" value="ASF47316.1"/>
    <property type="molecule type" value="Genomic_DNA"/>
</dbReference>
<reference evidence="5 6" key="1">
    <citation type="submission" date="2017-06" db="EMBL/GenBank/DDBJ databases">
        <title>Genome Sequencing of the methanotroph Methylovulum psychrotolerants str. HV10-M2 isolated from a high-altitude environment.</title>
        <authorList>
            <person name="Mateos-Rivera A."/>
        </authorList>
    </citation>
    <scope>NUCLEOTIDE SEQUENCE [LARGE SCALE GENOMIC DNA]</scope>
    <source>
        <strain evidence="5 6">HV10_M2</strain>
    </source>
</reference>
<dbReference type="KEGG" id="mpsy:CEK71_15255"/>
<dbReference type="Gene3D" id="1.10.287.470">
    <property type="entry name" value="Helix hairpin bin"/>
    <property type="match status" value="1"/>
</dbReference>
<evidence type="ECO:0000259" key="4">
    <source>
        <dbReference type="Pfam" id="PF25954"/>
    </source>
</evidence>
<dbReference type="InterPro" id="IPR058625">
    <property type="entry name" value="MdtA-like_BSH"/>
</dbReference>
<dbReference type="NCBIfam" id="TIGR01730">
    <property type="entry name" value="RND_mfp"/>
    <property type="match status" value="1"/>
</dbReference>
<evidence type="ECO:0000259" key="3">
    <source>
        <dbReference type="Pfam" id="PF25917"/>
    </source>
</evidence>
<dbReference type="Proteomes" id="UP000197019">
    <property type="component" value="Chromosome"/>
</dbReference>
<dbReference type="RefSeq" id="WP_088620188.1">
    <property type="nucleotide sequence ID" value="NZ_CP022129.1"/>
</dbReference>
<comment type="similarity">
    <text evidence="1">Belongs to the membrane fusion protein (MFP) (TC 8.A.1) family.</text>
</comment>
<accession>A0A1Z4C1A4</accession>
<keyword evidence="6" id="KW-1185">Reference proteome</keyword>
<dbReference type="Gene3D" id="2.40.30.170">
    <property type="match status" value="1"/>
</dbReference>
<evidence type="ECO:0000259" key="2">
    <source>
        <dbReference type="Pfam" id="PF25876"/>
    </source>
</evidence>
<protein>
    <submittedName>
        <fullName evidence="5">Efflux transporter periplasmic adaptor subunit</fullName>
    </submittedName>
</protein>
<evidence type="ECO:0000313" key="6">
    <source>
        <dbReference type="Proteomes" id="UP000197019"/>
    </source>
</evidence>
<evidence type="ECO:0000256" key="1">
    <source>
        <dbReference type="ARBA" id="ARBA00009477"/>
    </source>
</evidence>
<dbReference type="AlphaFoldDB" id="A0A1Z4C1A4"/>
<dbReference type="Pfam" id="PF25917">
    <property type="entry name" value="BSH_RND"/>
    <property type="match status" value="1"/>
</dbReference>
<feature type="domain" description="CusB-like beta-barrel" evidence="4">
    <location>
        <begin position="216"/>
        <end position="288"/>
    </location>
</feature>
<organism evidence="5 6">
    <name type="scientific">Methylovulum psychrotolerans</name>
    <dbReference type="NCBI Taxonomy" id="1704499"/>
    <lineage>
        <taxon>Bacteria</taxon>
        <taxon>Pseudomonadati</taxon>
        <taxon>Pseudomonadota</taxon>
        <taxon>Gammaproteobacteria</taxon>
        <taxon>Methylococcales</taxon>
        <taxon>Methylococcaceae</taxon>
        <taxon>Methylovulum</taxon>
    </lineage>
</organism>
<feature type="domain" description="Multidrug resistance protein MdtA-like alpha-helical hairpin" evidence="2">
    <location>
        <begin position="103"/>
        <end position="173"/>
    </location>
</feature>
<feature type="domain" description="Multidrug resistance protein MdtA-like barrel-sandwich hybrid" evidence="3">
    <location>
        <begin position="65"/>
        <end position="203"/>
    </location>
</feature>
<dbReference type="InterPro" id="IPR058792">
    <property type="entry name" value="Beta-barrel_RND_2"/>
</dbReference>
<name>A0A1Z4C1A4_9GAMM</name>
<sequence length="382" mass="41014">MERSWFSRHIAIILLVLAAVLAGGYWFGPWRTAEKKPDYRTEILVKGKLTTSISANGTLNPVVLVNVGTQISGVVNKLNVDFNDRVTKGQILAEIDPSLINAQLEQSQANLANTQASLKLAQLNAQRSYGLYAQDYIAKSELDQSVQALAVAKALVDAAEGLLKRDKTNRGYTIIKSPVSGVVVSRSVDIGQTVAASFTTPTLFTIAKDLKTMQIDTSVAEADVGGVRKAQAVNFSVDAYPDRVFTGAVRRIRLDSTVLQNVVTYDVVIDVSNPDEILLPGMTAFVNIVIEERGDSLKLPLAALKFRPVGSVANKSAKTVYRLEKGAAVAIPVELGINDGKYAEVIGGALQAGDALILENSNAKPGAEKTAADKQNFRIKAF</sequence>
<evidence type="ECO:0000313" key="5">
    <source>
        <dbReference type="EMBL" id="ASF47316.1"/>
    </source>
</evidence>
<dbReference type="Pfam" id="PF25954">
    <property type="entry name" value="Beta-barrel_RND_2"/>
    <property type="match status" value="1"/>
</dbReference>
<dbReference type="Pfam" id="PF25876">
    <property type="entry name" value="HH_MFP_RND"/>
    <property type="match status" value="1"/>
</dbReference>
<dbReference type="PANTHER" id="PTHR30469:SF33">
    <property type="entry name" value="SLR1207 PROTEIN"/>
    <property type="match status" value="1"/>
</dbReference>
<dbReference type="PANTHER" id="PTHR30469">
    <property type="entry name" value="MULTIDRUG RESISTANCE PROTEIN MDTA"/>
    <property type="match status" value="1"/>
</dbReference>
<dbReference type="InterPro" id="IPR058624">
    <property type="entry name" value="MdtA-like_HH"/>
</dbReference>
<dbReference type="GO" id="GO:0015562">
    <property type="term" value="F:efflux transmembrane transporter activity"/>
    <property type="evidence" value="ECO:0007669"/>
    <property type="project" value="TreeGrafter"/>
</dbReference>